<evidence type="ECO:0000256" key="3">
    <source>
        <dbReference type="ARBA" id="ARBA00022692"/>
    </source>
</evidence>
<evidence type="ECO:0000313" key="9">
    <source>
        <dbReference type="Proteomes" id="UP000472268"/>
    </source>
</evidence>
<evidence type="ECO:0000256" key="2">
    <source>
        <dbReference type="ARBA" id="ARBA00006843"/>
    </source>
</evidence>
<feature type="transmembrane region" description="Helical" evidence="7">
    <location>
        <begin position="56"/>
        <end position="79"/>
    </location>
</feature>
<feature type="transmembrane region" description="Helical" evidence="7">
    <location>
        <begin position="99"/>
        <end position="121"/>
    </location>
</feature>
<evidence type="ECO:0000313" key="8">
    <source>
        <dbReference type="Ensembl" id="ENSSSUP00005033780.1"/>
    </source>
</evidence>
<accession>A0A673VK35</accession>
<keyword evidence="9" id="KW-1185">Reference proteome</keyword>
<dbReference type="Proteomes" id="UP000472268">
    <property type="component" value="Chromosome 16"/>
</dbReference>
<keyword evidence="4 7" id="KW-1133">Transmembrane helix</keyword>
<evidence type="ECO:0008006" key="10">
    <source>
        <dbReference type="Google" id="ProtNLM"/>
    </source>
</evidence>
<keyword evidence="5 7" id="KW-0472">Membrane</keyword>
<name>A0A673VK35_SURSU</name>
<feature type="region of interest" description="Disordered" evidence="6">
    <location>
        <begin position="1"/>
        <end position="44"/>
    </location>
</feature>
<evidence type="ECO:0000256" key="1">
    <source>
        <dbReference type="ARBA" id="ARBA00004370"/>
    </source>
</evidence>
<sequence>MPPKRAPPAKDAPLDKDVPPAKDAPPAGAPPAADAPQKPLEERQTPEELAFYAPNYMCLTILAVIVFPPLGLIAIFFSHKTQQANKNSEWEDAYINSSRTGWLDVFAILIGLGLIYAYTLLI</sequence>
<keyword evidence="3 7" id="KW-0812">Transmembrane</keyword>
<comment type="subcellular location">
    <subcellularLocation>
        <location evidence="1">Membrane</location>
    </subcellularLocation>
</comment>
<evidence type="ECO:0000256" key="5">
    <source>
        <dbReference type="ARBA" id="ARBA00023136"/>
    </source>
</evidence>
<dbReference type="PANTHER" id="PTHR14768">
    <property type="entry name" value="UPF0338 PROTEIN"/>
    <property type="match status" value="1"/>
</dbReference>
<evidence type="ECO:0000256" key="4">
    <source>
        <dbReference type="ARBA" id="ARBA00022989"/>
    </source>
</evidence>
<reference evidence="8 9" key="1">
    <citation type="submission" date="2019-05" db="EMBL/GenBank/DDBJ databases">
        <title>A Chromosome-scale Meerkat (S. suricatta) Genome Assembly.</title>
        <authorList>
            <person name="Dudchenko O."/>
            <person name="Lieberman Aiden E."/>
            <person name="Tung J."/>
            <person name="Barreiro L.B."/>
            <person name="Clutton-Brock T.H."/>
        </authorList>
    </citation>
    <scope>NUCLEOTIDE SEQUENCE [LARGE SCALE GENOMIC DNA]</scope>
</reference>
<organism evidence="8 9">
    <name type="scientific">Suricata suricatta</name>
    <name type="common">Meerkat</name>
    <dbReference type="NCBI Taxonomy" id="37032"/>
    <lineage>
        <taxon>Eukaryota</taxon>
        <taxon>Metazoa</taxon>
        <taxon>Chordata</taxon>
        <taxon>Craniata</taxon>
        <taxon>Vertebrata</taxon>
        <taxon>Euteleostomi</taxon>
        <taxon>Mammalia</taxon>
        <taxon>Eutheria</taxon>
        <taxon>Laurasiatheria</taxon>
        <taxon>Carnivora</taxon>
        <taxon>Feliformia</taxon>
        <taxon>Herpestidae</taxon>
        <taxon>Suricata</taxon>
    </lineage>
</organism>
<dbReference type="Ensembl" id="ENSSSUT00005038513.1">
    <property type="protein sequence ID" value="ENSSSUP00005033780.1"/>
    <property type="gene ID" value="ENSSSUG00005021734.1"/>
</dbReference>
<evidence type="ECO:0000256" key="6">
    <source>
        <dbReference type="SAM" id="MobiDB-lite"/>
    </source>
</evidence>
<dbReference type="AlphaFoldDB" id="A0A673VK35"/>
<reference evidence="8" key="3">
    <citation type="submission" date="2025-09" db="UniProtKB">
        <authorList>
            <consortium name="Ensembl"/>
        </authorList>
    </citation>
    <scope>IDENTIFICATION</scope>
</reference>
<reference evidence="8" key="2">
    <citation type="submission" date="2025-08" db="UniProtKB">
        <authorList>
            <consortium name="Ensembl"/>
        </authorList>
    </citation>
    <scope>IDENTIFICATION</scope>
</reference>
<dbReference type="PANTHER" id="PTHR14768:SF5">
    <property type="entry name" value="TRANSMEMBRANE PROTEIN PMIS2"/>
    <property type="match status" value="1"/>
</dbReference>
<protein>
    <recommendedName>
        <fullName evidence="10">PMIS2 transmembrane protein</fullName>
    </recommendedName>
</protein>
<comment type="similarity">
    <text evidence="2">Belongs to the CD225/Dispanin family.</text>
</comment>
<dbReference type="OMA" id="WEDAYIN"/>
<dbReference type="InterPro" id="IPR007593">
    <property type="entry name" value="CD225/Dispanin_fam"/>
</dbReference>
<dbReference type="Pfam" id="PF04505">
    <property type="entry name" value="CD225"/>
    <property type="match status" value="1"/>
</dbReference>
<feature type="compositionally biased region" description="Low complexity" evidence="6">
    <location>
        <begin position="24"/>
        <end position="38"/>
    </location>
</feature>
<proteinExistence type="inferred from homology"/>
<dbReference type="GO" id="GO:0016020">
    <property type="term" value="C:membrane"/>
    <property type="evidence" value="ECO:0007669"/>
    <property type="project" value="UniProtKB-SubCell"/>
</dbReference>
<evidence type="ECO:0000256" key="7">
    <source>
        <dbReference type="SAM" id="Phobius"/>
    </source>
</evidence>